<feature type="domain" description="3-hydroxyisobutyrate dehydrogenase-like NAD-binding" evidence="3">
    <location>
        <begin position="320"/>
        <end position="420"/>
    </location>
</feature>
<feature type="domain" description="3-hydroxyisobutyrate dehydrogenase-like NAD-binding" evidence="3">
    <location>
        <begin position="175"/>
        <end position="295"/>
    </location>
</feature>
<dbReference type="Gene3D" id="3.40.50.720">
    <property type="entry name" value="NAD(P)-binding Rossmann-like Domain"/>
    <property type="match status" value="1"/>
</dbReference>
<protein>
    <recommendedName>
        <fullName evidence="6">3-hydroxyisobutyrate dehydrogenase</fullName>
    </recommendedName>
</protein>
<evidence type="ECO:0000313" key="5">
    <source>
        <dbReference type="Proteomes" id="UP000799778"/>
    </source>
</evidence>
<dbReference type="RefSeq" id="XP_033376949.1">
    <property type="nucleotide sequence ID" value="XM_033530692.1"/>
</dbReference>
<dbReference type="OrthoDB" id="48988at2759"/>
<dbReference type="GO" id="GO:0050661">
    <property type="term" value="F:NADP binding"/>
    <property type="evidence" value="ECO:0007669"/>
    <property type="project" value="InterPro"/>
</dbReference>
<evidence type="ECO:0000256" key="1">
    <source>
        <dbReference type="SAM" id="Phobius"/>
    </source>
</evidence>
<dbReference type="GO" id="GO:0016491">
    <property type="term" value="F:oxidoreductase activity"/>
    <property type="evidence" value="ECO:0007669"/>
    <property type="project" value="InterPro"/>
</dbReference>
<dbReference type="Pfam" id="PF14833">
    <property type="entry name" value="NAD_binding_11"/>
    <property type="match status" value="2"/>
</dbReference>
<dbReference type="InterPro" id="IPR036291">
    <property type="entry name" value="NAD(P)-bd_dom_sf"/>
</dbReference>
<dbReference type="PANTHER" id="PTHR43060:SF17">
    <property type="entry name" value="L-THREONATE DEHYDROGENASE"/>
    <property type="match status" value="1"/>
</dbReference>
<evidence type="ECO:0000313" key="4">
    <source>
        <dbReference type="EMBL" id="KAF2008610.1"/>
    </source>
</evidence>
<dbReference type="Proteomes" id="UP000799778">
    <property type="component" value="Unassembled WGS sequence"/>
</dbReference>
<dbReference type="EMBL" id="ML978082">
    <property type="protein sequence ID" value="KAF2008610.1"/>
    <property type="molecule type" value="Genomic_DNA"/>
</dbReference>
<proteinExistence type="predicted"/>
<name>A0A6A5X6S2_9PLEO</name>
<keyword evidence="1" id="KW-0812">Transmembrane</keyword>
<keyword evidence="1" id="KW-0472">Membrane</keyword>
<sequence>MAKSDSIAFIGLGAMGFGMATNLLKRGYDVTGFDAWGPTLERFRAAGGKTAATPAEAVRGKSIIISCVANSQQTQSVFFTGNSRACPELSSNATVLVASTVSSAYVQEFSRQLIAEGREDVFLVDCPISGGVQRAAEGTLSIMAAGSDAAIGKAQNILSEMSAEKSLYIVKGEIGAGSNMKMVHQVLAAIHVLAACEAMGFADHLGLDLSQTREAVLKSDAQSFMFDHRTPRIFTNFQPVASALTIMLKDIGIITSEARRCNFLAPMSSIAEQAYVTAFRQGYGRDDDSGLIRIYTGDVSTKDGNNSSELGSIEERLALVIALLKGVHVCAAGEALAFAAHLGLDLNQVLDLCLNAAGASRMLEQVGPEIVKKLTGSDVSKNSTQLDIIAKELQHAVEKASFVKAPLWLGAQASNLLQQSKGGDITKVWGQTV</sequence>
<dbReference type="GO" id="GO:0051287">
    <property type="term" value="F:NAD binding"/>
    <property type="evidence" value="ECO:0007669"/>
    <property type="project" value="InterPro"/>
</dbReference>
<evidence type="ECO:0008006" key="6">
    <source>
        <dbReference type="Google" id="ProtNLM"/>
    </source>
</evidence>
<dbReference type="InterPro" id="IPR013328">
    <property type="entry name" value="6PGD_dom2"/>
</dbReference>
<keyword evidence="1" id="KW-1133">Transmembrane helix</keyword>
<dbReference type="Pfam" id="PF03446">
    <property type="entry name" value="NAD_binding_2"/>
    <property type="match status" value="1"/>
</dbReference>
<dbReference type="AlphaFoldDB" id="A0A6A5X6S2"/>
<keyword evidence="5" id="KW-1185">Reference proteome</keyword>
<feature type="domain" description="6-phosphogluconate dehydrogenase NADP-binding" evidence="2">
    <location>
        <begin position="6"/>
        <end position="164"/>
    </location>
</feature>
<feature type="transmembrane region" description="Helical" evidence="1">
    <location>
        <begin position="6"/>
        <end position="24"/>
    </location>
</feature>
<evidence type="ECO:0000259" key="2">
    <source>
        <dbReference type="Pfam" id="PF03446"/>
    </source>
</evidence>
<dbReference type="SUPFAM" id="SSF48179">
    <property type="entry name" value="6-phosphogluconate dehydrogenase C-terminal domain-like"/>
    <property type="match status" value="2"/>
</dbReference>
<organism evidence="4 5">
    <name type="scientific">Aaosphaeria arxii CBS 175.79</name>
    <dbReference type="NCBI Taxonomy" id="1450172"/>
    <lineage>
        <taxon>Eukaryota</taxon>
        <taxon>Fungi</taxon>
        <taxon>Dikarya</taxon>
        <taxon>Ascomycota</taxon>
        <taxon>Pezizomycotina</taxon>
        <taxon>Dothideomycetes</taxon>
        <taxon>Pleosporomycetidae</taxon>
        <taxon>Pleosporales</taxon>
        <taxon>Pleosporales incertae sedis</taxon>
        <taxon>Aaosphaeria</taxon>
    </lineage>
</organism>
<evidence type="ECO:0000259" key="3">
    <source>
        <dbReference type="Pfam" id="PF14833"/>
    </source>
</evidence>
<dbReference type="InterPro" id="IPR006115">
    <property type="entry name" value="6PGDH_NADP-bd"/>
</dbReference>
<accession>A0A6A5X6S2</accession>
<dbReference type="InterPro" id="IPR029154">
    <property type="entry name" value="HIBADH-like_NADP-bd"/>
</dbReference>
<dbReference type="InterPro" id="IPR002204">
    <property type="entry name" value="3-OH-isobutyrate_DH-rel_CS"/>
</dbReference>
<dbReference type="GeneID" id="54288089"/>
<dbReference type="InterPro" id="IPR008927">
    <property type="entry name" value="6-PGluconate_DH-like_C_sf"/>
</dbReference>
<reference evidence="4" key="1">
    <citation type="journal article" date="2020" name="Stud. Mycol.">
        <title>101 Dothideomycetes genomes: a test case for predicting lifestyles and emergence of pathogens.</title>
        <authorList>
            <person name="Haridas S."/>
            <person name="Albert R."/>
            <person name="Binder M."/>
            <person name="Bloem J."/>
            <person name="Labutti K."/>
            <person name="Salamov A."/>
            <person name="Andreopoulos B."/>
            <person name="Baker S."/>
            <person name="Barry K."/>
            <person name="Bills G."/>
            <person name="Bluhm B."/>
            <person name="Cannon C."/>
            <person name="Castanera R."/>
            <person name="Culley D."/>
            <person name="Daum C."/>
            <person name="Ezra D."/>
            <person name="Gonzalez J."/>
            <person name="Henrissat B."/>
            <person name="Kuo A."/>
            <person name="Liang C."/>
            <person name="Lipzen A."/>
            <person name="Lutzoni F."/>
            <person name="Magnuson J."/>
            <person name="Mondo S."/>
            <person name="Nolan M."/>
            <person name="Ohm R."/>
            <person name="Pangilinan J."/>
            <person name="Park H.-J."/>
            <person name="Ramirez L."/>
            <person name="Alfaro M."/>
            <person name="Sun H."/>
            <person name="Tritt A."/>
            <person name="Yoshinaga Y."/>
            <person name="Zwiers L.-H."/>
            <person name="Turgeon B."/>
            <person name="Goodwin S."/>
            <person name="Spatafora J."/>
            <person name="Crous P."/>
            <person name="Grigoriev I."/>
        </authorList>
    </citation>
    <scope>NUCLEOTIDE SEQUENCE</scope>
    <source>
        <strain evidence="4">CBS 175.79</strain>
    </source>
</reference>
<dbReference type="PROSITE" id="PS00895">
    <property type="entry name" value="3_HYDROXYISOBUT_DH"/>
    <property type="match status" value="1"/>
</dbReference>
<dbReference type="SUPFAM" id="SSF51735">
    <property type="entry name" value="NAD(P)-binding Rossmann-fold domains"/>
    <property type="match status" value="1"/>
</dbReference>
<dbReference type="Gene3D" id="1.10.1040.10">
    <property type="entry name" value="N-(1-d-carboxylethyl)-l-norvaline Dehydrogenase, domain 2"/>
    <property type="match status" value="2"/>
</dbReference>
<gene>
    <name evidence="4" type="ORF">BU24DRAFT_445408</name>
</gene>
<dbReference type="PANTHER" id="PTHR43060">
    <property type="entry name" value="3-HYDROXYISOBUTYRATE DEHYDROGENASE-LIKE 1, MITOCHONDRIAL-RELATED"/>
    <property type="match status" value="1"/>
</dbReference>